<protein>
    <submittedName>
        <fullName evidence="1">Uncharacterized protein</fullName>
    </submittedName>
</protein>
<evidence type="ECO:0000313" key="2">
    <source>
        <dbReference type="Proteomes" id="UP000246991"/>
    </source>
</evidence>
<evidence type="ECO:0000313" key="1">
    <source>
        <dbReference type="EMBL" id="PWW79721.1"/>
    </source>
</evidence>
<reference evidence="1 2" key="1">
    <citation type="submission" date="2018-03" db="EMBL/GenBank/DDBJ databases">
        <title>Genomes of Pezizomycetes fungi and the evolution of truffles.</title>
        <authorList>
            <person name="Murat C."/>
            <person name="Payen T."/>
            <person name="Noel B."/>
            <person name="Kuo A."/>
            <person name="Martin F.M."/>
        </authorList>
    </citation>
    <scope>NUCLEOTIDE SEQUENCE [LARGE SCALE GENOMIC DNA]</scope>
    <source>
        <strain evidence="1">091103-1</strain>
    </source>
</reference>
<comment type="caution">
    <text evidence="1">The sequence shown here is derived from an EMBL/GenBank/DDBJ whole genome shotgun (WGS) entry which is preliminary data.</text>
</comment>
<gene>
    <name evidence="1" type="ORF">C7212DRAFT_340435</name>
</gene>
<sequence length="158" mass="18563">MPVTSMKCLHTADVGFRKSQWLKDVRFKNLGQKDSLLSRTKMTLNAWKGLYPKEVEFRKTLQWKHARFKNLLQEDLWLSKTKMTVTSIKCLHAADVGFRKSQGATDVRFKNLGRKEGQLPRMTRMCLNFWHLHLTTRQAPTMVKQIEMHCLGAPVRYR</sequence>
<accession>A0A317T2R3</accession>
<dbReference type="AlphaFoldDB" id="A0A317T2R3"/>
<name>A0A317T2R3_9PEZI</name>
<proteinExistence type="predicted"/>
<organism evidence="1 2">
    <name type="scientific">Tuber magnatum</name>
    <name type="common">white Piedmont truffle</name>
    <dbReference type="NCBI Taxonomy" id="42249"/>
    <lineage>
        <taxon>Eukaryota</taxon>
        <taxon>Fungi</taxon>
        <taxon>Dikarya</taxon>
        <taxon>Ascomycota</taxon>
        <taxon>Pezizomycotina</taxon>
        <taxon>Pezizomycetes</taxon>
        <taxon>Pezizales</taxon>
        <taxon>Tuberaceae</taxon>
        <taxon>Tuber</taxon>
    </lineage>
</organism>
<keyword evidence="2" id="KW-1185">Reference proteome</keyword>
<dbReference type="Proteomes" id="UP000246991">
    <property type="component" value="Unassembled WGS sequence"/>
</dbReference>
<dbReference type="EMBL" id="PYWC01000006">
    <property type="protein sequence ID" value="PWW79721.1"/>
    <property type="molecule type" value="Genomic_DNA"/>
</dbReference>